<dbReference type="InterPro" id="IPR016484">
    <property type="entry name" value="GTPase_Der"/>
</dbReference>
<evidence type="ECO:0000259" key="12">
    <source>
        <dbReference type="PROSITE" id="PS51712"/>
    </source>
</evidence>
<dbReference type="InterPro" id="IPR031166">
    <property type="entry name" value="G_ENGA"/>
</dbReference>
<dbReference type="InterPro" id="IPR032859">
    <property type="entry name" value="KH_dom-like"/>
</dbReference>
<dbReference type="InterPro" id="IPR027417">
    <property type="entry name" value="P-loop_NTPase"/>
</dbReference>
<dbReference type="HAMAP" id="MF_00195">
    <property type="entry name" value="GTPase_Der"/>
    <property type="match status" value="1"/>
</dbReference>
<accession>A0A1I4XCI8</accession>
<dbReference type="PROSITE" id="PS51712">
    <property type="entry name" value="G_ENGA"/>
    <property type="match status" value="2"/>
</dbReference>
<name>A0A1I4XCI8_9NEIS</name>
<feature type="domain" description="EngA-type G" evidence="12">
    <location>
        <begin position="3"/>
        <end position="167"/>
    </location>
</feature>
<reference evidence="14" key="1">
    <citation type="submission" date="2016-10" db="EMBL/GenBank/DDBJ databases">
        <authorList>
            <person name="Varghese N."/>
            <person name="Submissions S."/>
        </authorList>
    </citation>
    <scope>NUCLEOTIDE SEQUENCE [LARGE SCALE GENOMIC DNA]</scope>
    <source>
        <strain evidence="14">DSM 6150</strain>
    </source>
</reference>
<feature type="compositionally biased region" description="Basic and acidic residues" evidence="11">
    <location>
        <begin position="432"/>
        <end position="444"/>
    </location>
</feature>
<dbReference type="EMBL" id="FOVE01000005">
    <property type="protein sequence ID" value="SFN23020.1"/>
    <property type="molecule type" value="Genomic_DNA"/>
</dbReference>
<keyword evidence="14" id="KW-1185">Reference proteome</keyword>
<evidence type="ECO:0000256" key="5">
    <source>
        <dbReference type="ARBA" id="ARBA00022741"/>
    </source>
</evidence>
<comment type="similarity">
    <text evidence="1 8 9 10">Belongs to the TRAFAC class TrmE-Era-EngA-EngB-Septin-like GTPase superfamily. EngA (Der) GTPase family.</text>
</comment>
<evidence type="ECO:0000313" key="13">
    <source>
        <dbReference type="EMBL" id="SFN23020.1"/>
    </source>
</evidence>
<feature type="region of interest" description="Disordered" evidence="11">
    <location>
        <begin position="432"/>
        <end position="461"/>
    </location>
</feature>
<dbReference type="PANTHER" id="PTHR43834:SF6">
    <property type="entry name" value="GTPASE DER"/>
    <property type="match status" value="1"/>
</dbReference>
<feature type="domain" description="EngA-type G" evidence="12">
    <location>
        <begin position="175"/>
        <end position="348"/>
    </location>
</feature>
<organism evidence="13 14">
    <name type="scientific">Formivibrio citricus</name>
    <dbReference type="NCBI Taxonomy" id="83765"/>
    <lineage>
        <taxon>Bacteria</taxon>
        <taxon>Pseudomonadati</taxon>
        <taxon>Pseudomonadota</taxon>
        <taxon>Betaproteobacteria</taxon>
        <taxon>Neisseriales</taxon>
        <taxon>Chitinibacteraceae</taxon>
        <taxon>Formivibrio</taxon>
    </lineage>
</organism>
<feature type="binding site" evidence="8">
    <location>
        <begin position="119"/>
        <end position="122"/>
    </location>
    <ligand>
        <name>GTP</name>
        <dbReference type="ChEBI" id="CHEBI:37565"/>
        <label>1</label>
    </ligand>
</feature>
<evidence type="ECO:0000256" key="7">
    <source>
        <dbReference type="ARBA" id="ARBA00032345"/>
    </source>
</evidence>
<feature type="binding site" evidence="8">
    <location>
        <begin position="9"/>
        <end position="16"/>
    </location>
    <ligand>
        <name>GTP</name>
        <dbReference type="ChEBI" id="CHEBI:37565"/>
        <label>1</label>
    </ligand>
</feature>
<dbReference type="GO" id="GO:0042254">
    <property type="term" value="P:ribosome biogenesis"/>
    <property type="evidence" value="ECO:0007669"/>
    <property type="project" value="UniProtKB-KW"/>
</dbReference>
<dbReference type="RefSeq" id="WP_091192009.1">
    <property type="nucleotide sequence ID" value="NZ_FOVE01000005.1"/>
</dbReference>
<dbReference type="CDD" id="cd01895">
    <property type="entry name" value="EngA2"/>
    <property type="match status" value="1"/>
</dbReference>
<dbReference type="InterPro" id="IPR005225">
    <property type="entry name" value="Small_GTP-bd"/>
</dbReference>
<evidence type="ECO:0000256" key="9">
    <source>
        <dbReference type="PROSITE-ProRule" id="PRU01049"/>
    </source>
</evidence>
<feature type="binding site" evidence="8">
    <location>
        <begin position="181"/>
        <end position="188"/>
    </location>
    <ligand>
        <name>GTP</name>
        <dbReference type="ChEBI" id="CHEBI:37565"/>
        <label>2</label>
    </ligand>
</feature>
<dbReference type="FunFam" id="3.40.50.300:FF:000057">
    <property type="entry name" value="GTPase Der"/>
    <property type="match status" value="1"/>
</dbReference>
<feature type="binding site" evidence="8">
    <location>
        <begin position="228"/>
        <end position="232"/>
    </location>
    <ligand>
        <name>GTP</name>
        <dbReference type="ChEBI" id="CHEBI:37565"/>
        <label>2</label>
    </ligand>
</feature>
<dbReference type="InterPro" id="IPR006073">
    <property type="entry name" value="GTP-bd"/>
</dbReference>
<evidence type="ECO:0000256" key="6">
    <source>
        <dbReference type="ARBA" id="ARBA00023134"/>
    </source>
</evidence>
<dbReference type="Proteomes" id="UP000242869">
    <property type="component" value="Unassembled WGS sequence"/>
</dbReference>
<keyword evidence="3 8" id="KW-0690">Ribosome biogenesis</keyword>
<keyword evidence="6 8" id="KW-0342">GTP-binding</keyword>
<evidence type="ECO:0000313" key="14">
    <source>
        <dbReference type="Proteomes" id="UP000242869"/>
    </source>
</evidence>
<sequence length="461" mass="50973">MKPTVVLVGRPNVGKSTLFNRLTKTRDALVADLPGLTRDRHYGHGRVGSRPYLVVDTGGFEPVVDEGIMFEMARQTLQAIDEADAVVFIVDGRVGITPQDKIIANRLRQSDRPVCVAVNKVEGMNENVVTADFHELGLGEPVAISAAHGEGVRHLINDVLAHFPEAEEEPEDKHPKFAVVGRPNVGKSTLVNAILGEERVIAFDAPGTTRDSIYIGFERNGHNYTIIDTAGVRRRSKVDDAIEKFSVIKTMKAIEDANVAVLVLDATQDVSDQDARVAGFVLETGRALVVAINKWEVATEEQRDRIKREIARKLAFLDFAKFHYISALQGKGVGDLFASIDQAYAAAMIKIPTPKLTRVLQLALERQQPPLSGRIRPKLRYAHQGGSNPPVVVVHGNALENVPASYWRYLEHTFMKLFKLQGTPLRVQFKKSENPFEAKAEKERAKRVHPGRRKQANAAKG</sequence>
<feature type="binding site" evidence="8">
    <location>
        <begin position="56"/>
        <end position="60"/>
    </location>
    <ligand>
        <name>GTP</name>
        <dbReference type="ChEBI" id="CHEBI:37565"/>
        <label>1</label>
    </ligand>
</feature>
<evidence type="ECO:0000256" key="1">
    <source>
        <dbReference type="ARBA" id="ARBA00008279"/>
    </source>
</evidence>
<dbReference type="PANTHER" id="PTHR43834">
    <property type="entry name" value="GTPASE DER"/>
    <property type="match status" value="1"/>
</dbReference>
<comment type="function">
    <text evidence="8 10">GTPase that plays an essential role in the late steps of ribosome biogenesis.</text>
</comment>
<dbReference type="Pfam" id="PF01926">
    <property type="entry name" value="MMR_HSR1"/>
    <property type="match status" value="2"/>
</dbReference>
<protein>
    <recommendedName>
        <fullName evidence="2 8">GTPase Der</fullName>
    </recommendedName>
    <alternativeName>
        <fullName evidence="7 8">GTP-binding protein EngA</fullName>
    </alternativeName>
</protein>
<dbReference type="OrthoDB" id="9805918at2"/>
<dbReference type="CDD" id="cd01894">
    <property type="entry name" value="EngA1"/>
    <property type="match status" value="1"/>
</dbReference>
<evidence type="ECO:0000256" key="3">
    <source>
        <dbReference type="ARBA" id="ARBA00022517"/>
    </source>
</evidence>
<proteinExistence type="inferred from homology"/>
<evidence type="ECO:0000256" key="10">
    <source>
        <dbReference type="RuleBase" id="RU004481"/>
    </source>
</evidence>
<dbReference type="PIRSF" id="PIRSF006485">
    <property type="entry name" value="GTP-binding_EngA"/>
    <property type="match status" value="1"/>
</dbReference>
<dbReference type="InterPro" id="IPR015946">
    <property type="entry name" value="KH_dom-like_a/b"/>
</dbReference>
<dbReference type="SMART" id="SM00382">
    <property type="entry name" value="AAA"/>
    <property type="match status" value="2"/>
</dbReference>
<keyword evidence="5 8" id="KW-0547">Nucleotide-binding</keyword>
<dbReference type="SUPFAM" id="SSF52540">
    <property type="entry name" value="P-loop containing nucleoside triphosphate hydrolases"/>
    <property type="match status" value="2"/>
</dbReference>
<dbReference type="Pfam" id="PF14714">
    <property type="entry name" value="KH_dom-like"/>
    <property type="match status" value="1"/>
</dbReference>
<dbReference type="STRING" id="83765.SAMN05660284_00936"/>
<dbReference type="PRINTS" id="PR00326">
    <property type="entry name" value="GTP1OBG"/>
</dbReference>
<dbReference type="GO" id="GO:0005525">
    <property type="term" value="F:GTP binding"/>
    <property type="evidence" value="ECO:0007669"/>
    <property type="project" value="UniProtKB-UniRule"/>
</dbReference>
<evidence type="ECO:0000256" key="8">
    <source>
        <dbReference type="HAMAP-Rule" id="MF_00195"/>
    </source>
</evidence>
<dbReference type="Gene3D" id="3.40.50.300">
    <property type="entry name" value="P-loop containing nucleotide triphosphate hydrolases"/>
    <property type="match status" value="2"/>
</dbReference>
<dbReference type="NCBIfam" id="TIGR03594">
    <property type="entry name" value="GTPase_EngA"/>
    <property type="match status" value="1"/>
</dbReference>
<dbReference type="NCBIfam" id="TIGR00231">
    <property type="entry name" value="small_GTP"/>
    <property type="match status" value="2"/>
</dbReference>
<keyword evidence="4 10" id="KW-0677">Repeat</keyword>
<feature type="compositionally biased region" description="Basic residues" evidence="11">
    <location>
        <begin position="445"/>
        <end position="455"/>
    </location>
</feature>
<evidence type="ECO:0000256" key="11">
    <source>
        <dbReference type="SAM" id="MobiDB-lite"/>
    </source>
</evidence>
<gene>
    <name evidence="8" type="primary">der</name>
    <name evidence="13" type="ORF">SAMN05660284_00936</name>
</gene>
<comment type="caution">
    <text evidence="8">Lacks conserved residue(s) required for the propagation of feature annotation.</text>
</comment>
<dbReference type="FunFam" id="3.40.50.300:FF:000040">
    <property type="entry name" value="GTPase Der"/>
    <property type="match status" value="1"/>
</dbReference>
<comment type="subunit">
    <text evidence="8">Associates with the 50S ribosomal subunit.</text>
</comment>
<dbReference type="AlphaFoldDB" id="A0A1I4XCI8"/>
<dbReference type="GO" id="GO:0043022">
    <property type="term" value="F:ribosome binding"/>
    <property type="evidence" value="ECO:0007669"/>
    <property type="project" value="TreeGrafter"/>
</dbReference>
<evidence type="ECO:0000256" key="4">
    <source>
        <dbReference type="ARBA" id="ARBA00022737"/>
    </source>
</evidence>
<evidence type="ECO:0000256" key="2">
    <source>
        <dbReference type="ARBA" id="ARBA00020953"/>
    </source>
</evidence>
<dbReference type="Gene3D" id="3.30.300.20">
    <property type="match status" value="1"/>
</dbReference>
<dbReference type="InterPro" id="IPR003593">
    <property type="entry name" value="AAA+_ATPase"/>
</dbReference>